<proteinExistence type="predicted"/>
<dbReference type="InterPro" id="IPR027417">
    <property type="entry name" value="P-loop_NTPase"/>
</dbReference>
<dbReference type="Proteomes" id="UP000054937">
    <property type="component" value="Unassembled WGS sequence"/>
</dbReference>
<gene>
    <name evidence="2" type="ORF">PPERSA_03469</name>
</gene>
<evidence type="ECO:0000313" key="3">
    <source>
        <dbReference type="Proteomes" id="UP000054937"/>
    </source>
</evidence>
<reference evidence="2 3" key="1">
    <citation type="journal article" date="2015" name="Sci. Rep.">
        <title>Genome of the facultative scuticociliatosis pathogen Pseudocohnilembus persalinus provides insight into its virulence through horizontal gene transfer.</title>
        <authorList>
            <person name="Xiong J."/>
            <person name="Wang G."/>
            <person name="Cheng J."/>
            <person name="Tian M."/>
            <person name="Pan X."/>
            <person name="Warren A."/>
            <person name="Jiang C."/>
            <person name="Yuan D."/>
            <person name="Miao W."/>
        </authorList>
    </citation>
    <scope>NUCLEOTIDE SEQUENCE [LARGE SCALE GENOMIC DNA]</scope>
    <source>
        <strain evidence="2">36N120E</strain>
    </source>
</reference>
<feature type="region of interest" description="Disordered" evidence="1">
    <location>
        <begin position="25"/>
        <end position="55"/>
    </location>
</feature>
<evidence type="ECO:0000313" key="2">
    <source>
        <dbReference type="EMBL" id="KRW99668.1"/>
    </source>
</evidence>
<name>A0A0V0QC94_PSEPJ</name>
<dbReference type="Gene3D" id="3.40.50.300">
    <property type="entry name" value="P-loop containing nucleotide triphosphate hydrolases"/>
    <property type="match status" value="1"/>
</dbReference>
<dbReference type="EMBL" id="LDAU01000205">
    <property type="protein sequence ID" value="KRW99668.1"/>
    <property type="molecule type" value="Genomic_DNA"/>
</dbReference>
<accession>A0A0V0QC94</accession>
<dbReference type="InParanoid" id="A0A0V0QC94"/>
<keyword evidence="3" id="KW-1185">Reference proteome</keyword>
<organism evidence="2 3">
    <name type="scientific">Pseudocohnilembus persalinus</name>
    <name type="common">Ciliate</name>
    <dbReference type="NCBI Taxonomy" id="266149"/>
    <lineage>
        <taxon>Eukaryota</taxon>
        <taxon>Sar</taxon>
        <taxon>Alveolata</taxon>
        <taxon>Ciliophora</taxon>
        <taxon>Intramacronucleata</taxon>
        <taxon>Oligohymenophorea</taxon>
        <taxon>Scuticociliatia</taxon>
        <taxon>Philasterida</taxon>
        <taxon>Pseudocohnilembidae</taxon>
        <taxon>Pseudocohnilembus</taxon>
    </lineage>
</organism>
<feature type="compositionally biased region" description="Low complexity" evidence="1">
    <location>
        <begin position="33"/>
        <end position="49"/>
    </location>
</feature>
<comment type="caution">
    <text evidence="2">The sequence shown here is derived from an EMBL/GenBank/DDBJ whole genome shotgun (WGS) entry which is preliminary data.</text>
</comment>
<protein>
    <recommendedName>
        <fullName evidence="4">P-loop containing nucleoside triphosphate hydrolase</fullName>
    </recommendedName>
</protein>
<dbReference type="AlphaFoldDB" id="A0A0V0QC94"/>
<evidence type="ECO:0008006" key="4">
    <source>
        <dbReference type="Google" id="ProtNLM"/>
    </source>
</evidence>
<sequence length="427" mass="48861">MNFNFEKKQQYFYYANNLSENSQPTPLDISYYSQNSQHSQNSNQSQNQNKSDGIQNGISFANQAKQPFESGFSSQSGFKISTLLSQIPVLDGFLKNKGFANGVVTVFRQNSKIFTQNMCLQLISSALAKDEKDVWFIDQSGDYNPSKLNKILKQKQMEKKLSNVVYGRSLNYKNMNIQMQKMLKQLSKPGQNSASLILLNISDIMNFSCDTQMYNTYSQFSNSELSNLEQFVKNLKNVEIYASKNGLPIIMFCQDKLMIQESKMGKNPTPEKKMVNSDNIEQKSINDDQETGKKIQEQDAVQAQEFLTGFSKSIQVDTVISVQETAQIGFKLSVLKTSYIEGVRQITVYIFYQISIKLYKFSITKDTCEFFFDDQLINDQQQKEKSMNGSQLIRVKELGKNQLQIQNQNSQRSLLQQNQSQIAVENC</sequence>
<evidence type="ECO:0000256" key="1">
    <source>
        <dbReference type="SAM" id="MobiDB-lite"/>
    </source>
</evidence>